<dbReference type="PROSITE" id="PS01230">
    <property type="entry name" value="TRMA_1"/>
    <property type="match status" value="1"/>
</dbReference>
<proteinExistence type="inferred from homology"/>
<dbReference type="PANTHER" id="PTHR11061">
    <property type="entry name" value="RNA M5U METHYLTRANSFERASE"/>
    <property type="match status" value="1"/>
</dbReference>
<dbReference type="AlphaFoldDB" id="A0A7W8X0V9"/>
<sequence>MDLELTLERVAHGGHCVARHEGRVVFVRHGIPGERVIARVDAGEDTKRFWNASVVKVLEASPDRVKHIWNMADALAAEEHGAHPVGGAEFGHISLARQRSLKAEVFREQLTRLAQTDPDSVGFHGVESVPVAGWDESESAREDDGLAWRSRASFSVTKDGRLAMHPFHSNELVPIAEMPLAAEAINNLKLWETDFRGFERIEVAAPSTGQAPLLVLIPRADNRTFRPPHGEAIENASGVVVVEQTRGSAGDGRGSLRTLAGKPYVMEQAGRRALRVTGEGFWQIHRGAPRVLTEAMLDYARPEAGETAADLYAGAGLFTAALADAVGSRGAVLSIEGAPGTSADAAYNFEADSQVYVTRGRVERTLAYETRGDSLDAIVLDPPRVGAGKQSVQAMAQTNAQRIAYVSCDPASFARDVGYFKNHGYELRNARVFDLYPHTHHMEIVGLLAKNEG</sequence>
<gene>
    <name evidence="7" type="ORF">HD598_002502</name>
</gene>
<dbReference type="EMBL" id="JACHDR010000001">
    <property type="protein sequence ID" value="MBB5513815.1"/>
    <property type="molecule type" value="Genomic_DNA"/>
</dbReference>
<feature type="binding site" evidence="4">
    <location>
        <position position="283"/>
    </location>
    <ligand>
        <name>S-adenosyl-L-methionine</name>
        <dbReference type="ChEBI" id="CHEBI:59789"/>
    </ligand>
</feature>
<feature type="binding site" evidence="4">
    <location>
        <position position="381"/>
    </location>
    <ligand>
        <name>S-adenosyl-L-methionine</name>
        <dbReference type="ChEBI" id="CHEBI:59789"/>
    </ligand>
</feature>
<dbReference type="Pfam" id="PF05958">
    <property type="entry name" value="tRNA_U5-meth_tr"/>
    <property type="match status" value="1"/>
</dbReference>
<dbReference type="Proteomes" id="UP000580797">
    <property type="component" value="Unassembled WGS sequence"/>
</dbReference>
<dbReference type="RefSeq" id="WP_183666252.1">
    <property type="nucleotide sequence ID" value="NZ_BAAARH010000008.1"/>
</dbReference>
<feature type="binding site" evidence="4">
    <location>
        <position position="312"/>
    </location>
    <ligand>
        <name>S-adenosyl-L-methionine</name>
        <dbReference type="ChEBI" id="CHEBI:59789"/>
    </ligand>
</feature>
<feature type="domain" description="TRAM" evidence="6">
    <location>
        <begin position="4"/>
        <end position="41"/>
    </location>
</feature>
<evidence type="ECO:0000256" key="4">
    <source>
        <dbReference type="PROSITE-ProRule" id="PRU01024"/>
    </source>
</evidence>
<dbReference type="GO" id="GO:0070475">
    <property type="term" value="P:rRNA base methylation"/>
    <property type="evidence" value="ECO:0007669"/>
    <property type="project" value="TreeGrafter"/>
</dbReference>
<organism evidence="7 8">
    <name type="scientific">Neomicrococcus aestuarii</name>
    <dbReference type="NCBI Taxonomy" id="556325"/>
    <lineage>
        <taxon>Bacteria</taxon>
        <taxon>Bacillati</taxon>
        <taxon>Actinomycetota</taxon>
        <taxon>Actinomycetes</taxon>
        <taxon>Micrococcales</taxon>
        <taxon>Micrococcaceae</taxon>
        <taxon>Neomicrococcus</taxon>
    </lineage>
</organism>
<dbReference type="InterPro" id="IPR002792">
    <property type="entry name" value="TRAM_dom"/>
</dbReference>
<dbReference type="Gene3D" id="2.40.50.140">
    <property type="entry name" value="Nucleic acid-binding proteins"/>
    <property type="match status" value="1"/>
</dbReference>
<name>A0A7W8X0V9_9MICC</name>
<reference evidence="7 8" key="1">
    <citation type="submission" date="2020-08" db="EMBL/GenBank/DDBJ databases">
        <title>Sequencing the genomes of 1000 actinobacteria strains.</title>
        <authorList>
            <person name="Klenk H.-P."/>
        </authorList>
    </citation>
    <scope>NUCLEOTIDE SEQUENCE [LARGE SCALE GENOMIC DNA]</scope>
    <source>
        <strain evidence="7 8">DSM 105783</strain>
    </source>
</reference>
<dbReference type="InterPro" id="IPR010280">
    <property type="entry name" value="U5_MeTrfase_fam"/>
</dbReference>
<comment type="caution">
    <text evidence="7">The sequence shown here is derived from an EMBL/GenBank/DDBJ whole genome shotgun (WGS) entry which is preliminary data.</text>
</comment>
<protein>
    <submittedName>
        <fullName evidence="7">tRNA/tmRNA/rRNA uracil-C5-methylase (TrmA/RlmC/RlmD family)</fullName>
    </submittedName>
</protein>
<accession>A0A7W8X0V9</accession>
<evidence type="ECO:0000256" key="3">
    <source>
        <dbReference type="ARBA" id="ARBA00022691"/>
    </source>
</evidence>
<dbReference type="PANTHER" id="PTHR11061:SF30">
    <property type="entry name" value="TRNA (URACIL(54)-C(5))-METHYLTRANSFERASE"/>
    <property type="match status" value="1"/>
</dbReference>
<comment type="similarity">
    <text evidence="4">Belongs to the class I-like SAM-binding methyltransferase superfamily. RNA M5U methyltransferase family.</text>
</comment>
<feature type="active site" description="Nucleophile" evidence="4">
    <location>
        <position position="408"/>
    </location>
</feature>
<dbReference type="SUPFAM" id="SSF53335">
    <property type="entry name" value="S-adenosyl-L-methionine-dependent methyltransferases"/>
    <property type="match status" value="1"/>
</dbReference>
<dbReference type="Pfam" id="PF01938">
    <property type="entry name" value="TRAM"/>
    <property type="match status" value="1"/>
</dbReference>
<dbReference type="InterPro" id="IPR012340">
    <property type="entry name" value="NA-bd_OB-fold"/>
</dbReference>
<evidence type="ECO:0000313" key="7">
    <source>
        <dbReference type="EMBL" id="MBB5513815.1"/>
    </source>
</evidence>
<dbReference type="Gene3D" id="3.40.50.150">
    <property type="entry name" value="Vaccinia Virus protein VP39"/>
    <property type="match status" value="1"/>
</dbReference>
<dbReference type="GO" id="GO:0070041">
    <property type="term" value="F:rRNA (uridine-C5-)-methyltransferase activity"/>
    <property type="evidence" value="ECO:0007669"/>
    <property type="project" value="TreeGrafter"/>
</dbReference>
<dbReference type="Gene3D" id="2.40.50.1070">
    <property type="match status" value="1"/>
</dbReference>
<evidence type="ECO:0000259" key="6">
    <source>
        <dbReference type="Pfam" id="PF01938"/>
    </source>
</evidence>
<keyword evidence="2 4" id="KW-0808">Transferase</keyword>
<evidence type="ECO:0000313" key="8">
    <source>
        <dbReference type="Proteomes" id="UP000580797"/>
    </source>
</evidence>
<evidence type="ECO:0000256" key="1">
    <source>
        <dbReference type="ARBA" id="ARBA00022603"/>
    </source>
</evidence>
<feature type="active site" evidence="5">
    <location>
        <position position="408"/>
    </location>
</feature>
<keyword evidence="1 4" id="KW-0489">Methyltransferase</keyword>
<evidence type="ECO:0000256" key="5">
    <source>
        <dbReference type="PROSITE-ProRule" id="PRU10015"/>
    </source>
</evidence>
<dbReference type="SUPFAM" id="SSF50249">
    <property type="entry name" value="Nucleic acid-binding proteins"/>
    <property type="match status" value="1"/>
</dbReference>
<dbReference type="InterPro" id="IPR030390">
    <property type="entry name" value="MeTrfase_TrmA_AS"/>
</dbReference>
<evidence type="ECO:0000256" key="2">
    <source>
        <dbReference type="ARBA" id="ARBA00022679"/>
    </source>
</evidence>
<dbReference type="InterPro" id="IPR029063">
    <property type="entry name" value="SAM-dependent_MTases_sf"/>
</dbReference>
<dbReference type="PROSITE" id="PS51687">
    <property type="entry name" value="SAM_MT_RNA_M5U"/>
    <property type="match status" value="1"/>
</dbReference>
<keyword evidence="3 4" id="KW-0949">S-adenosyl-L-methionine</keyword>
<feature type="binding site" evidence="4">
    <location>
        <position position="336"/>
    </location>
    <ligand>
        <name>S-adenosyl-L-methionine</name>
        <dbReference type="ChEBI" id="CHEBI:59789"/>
    </ligand>
</feature>